<dbReference type="GO" id="GO:0035091">
    <property type="term" value="F:phosphatidylinositol binding"/>
    <property type="evidence" value="ECO:0007669"/>
    <property type="project" value="TreeGrafter"/>
</dbReference>
<dbReference type="GO" id="GO:0045022">
    <property type="term" value="P:early endosome to late endosome transport"/>
    <property type="evidence" value="ECO:0007669"/>
    <property type="project" value="TreeGrafter"/>
</dbReference>
<feature type="domain" description="PXA" evidence="4">
    <location>
        <begin position="100"/>
        <end position="289"/>
    </location>
</feature>
<dbReference type="PANTHER" id="PTHR22999">
    <property type="entry name" value="PX SERINE/THREONINE KINASE PXK"/>
    <property type="match status" value="1"/>
</dbReference>
<dbReference type="SMART" id="SM00313">
    <property type="entry name" value="PXA"/>
    <property type="match status" value="1"/>
</dbReference>
<dbReference type="PROSITE" id="PS51207">
    <property type="entry name" value="PXA"/>
    <property type="match status" value="1"/>
</dbReference>
<evidence type="ECO:0000256" key="3">
    <source>
        <dbReference type="SAM" id="MobiDB-lite"/>
    </source>
</evidence>
<keyword evidence="2" id="KW-0963">Cytoplasm</keyword>
<comment type="caution">
    <text evidence="5">The sequence shown here is derived from an EMBL/GenBank/DDBJ whole genome shotgun (WGS) entry which is preliminary data.</text>
</comment>
<evidence type="ECO:0000313" key="5">
    <source>
        <dbReference type="EMBL" id="KAF5851938.1"/>
    </source>
</evidence>
<dbReference type="AlphaFoldDB" id="A0A8H5ZQC5"/>
<reference evidence="5" key="1">
    <citation type="submission" date="2019-11" db="EMBL/GenBank/DDBJ databases">
        <title>Bipolaris sorokiniana Genome sequencing.</title>
        <authorList>
            <person name="Wang H."/>
        </authorList>
    </citation>
    <scope>NUCLEOTIDE SEQUENCE</scope>
</reference>
<accession>A0A8H5ZQC5</accession>
<dbReference type="PANTHER" id="PTHR22999:SF23">
    <property type="entry name" value="SORTING NEXIN-16"/>
    <property type="match status" value="1"/>
</dbReference>
<dbReference type="InterPro" id="IPR051837">
    <property type="entry name" value="SortingNexin/PXDomain-PKLike"/>
</dbReference>
<protein>
    <recommendedName>
        <fullName evidence="4">PXA domain-containing protein</fullName>
    </recommendedName>
</protein>
<feature type="region of interest" description="Disordered" evidence="3">
    <location>
        <begin position="1"/>
        <end position="53"/>
    </location>
</feature>
<feature type="region of interest" description="Disordered" evidence="3">
    <location>
        <begin position="387"/>
        <end position="407"/>
    </location>
</feature>
<sequence length="669" mass="73897">MAESMIQDSDVPLSQPPSLRASAPPTPGTTGSNLHNHLRATSPNRLADSQKLRLDPTSDKATAAFIRRTLCSHNVLLGNGEKGRSTPRPIEDVLPPLTSSNAVDLQLYGVISVIIKEFVQTWYSKITPDQVFVNEVIQIIAHCTRGLEQRLRKVDLESLLLDEIPELLESHLRSFRIAKRQATSYDSLISDPRTIYHTLHPHPALSPVPTDMIPASVVEQRESESAWRQLLVHGVLALLLPTEDLENGCLRALVAEIFAEMILGNGISGKACEGWVLWEGITRIAEVLQTDATKEKDSQSEGSNGEQSLTRLERYGLLPHEGTEAISTERLDAEQQRPRHSLASTVGLFWAVVQYAFMAFTAARAVILCIATSSSLPSRYVTSEQSSGQALGQLQMPQTETTTSRRPLGAKRPVVSMALWSCAAQVVELDSRMPWLSGFTSMLHRGALVGPGRVGETDGVLDSQFRLTWAFASLCEPHQYPSPPSLDPLALCAWSPSYSTTSYLSRGLGCPSRPIHTFVLFPHQLPSYVSIVLRTLTTSICRFLSNTIRTRILNPAFLPVALRTFRATIFPNNTLGPPRQMPTDEEIKTIKHCCAATLLNLVPAKVAATFFASDECESQTQQIEDVLGCLDDTYLNKHLIFQIVELIVLRLFPELGEQSVKDLLEERIS</sequence>
<dbReference type="Proteomes" id="UP000624244">
    <property type="component" value="Unassembled WGS sequence"/>
</dbReference>
<dbReference type="Pfam" id="PF02194">
    <property type="entry name" value="PXA"/>
    <property type="match status" value="1"/>
</dbReference>
<feature type="compositionally biased region" description="Polar residues" evidence="3">
    <location>
        <begin position="387"/>
        <end position="405"/>
    </location>
</feature>
<gene>
    <name evidence="5" type="ORF">GGP41_000698</name>
</gene>
<name>A0A8H5ZQC5_COCSA</name>
<dbReference type="EMBL" id="WNKQ01000004">
    <property type="protein sequence ID" value="KAF5851938.1"/>
    <property type="molecule type" value="Genomic_DNA"/>
</dbReference>
<dbReference type="GO" id="GO:0005770">
    <property type="term" value="C:late endosome"/>
    <property type="evidence" value="ECO:0007669"/>
    <property type="project" value="TreeGrafter"/>
</dbReference>
<comment type="subcellular location">
    <subcellularLocation>
        <location evidence="1">Cytoplasm</location>
    </subcellularLocation>
</comment>
<dbReference type="InterPro" id="IPR003114">
    <property type="entry name" value="Phox_assoc"/>
</dbReference>
<evidence type="ECO:0000256" key="1">
    <source>
        <dbReference type="ARBA" id="ARBA00004496"/>
    </source>
</evidence>
<evidence type="ECO:0000259" key="4">
    <source>
        <dbReference type="PROSITE" id="PS51207"/>
    </source>
</evidence>
<evidence type="ECO:0000256" key="2">
    <source>
        <dbReference type="ARBA" id="ARBA00022490"/>
    </source>
</evidence>
<organism evidence="5 6">
    <name type="scientific">Cochliobolus sativus</name>
    <name type="common">Common root rot and spot blotch fungus</name>
    <name type="synonym">Bipolaris sorokiniana</name>
    <dbReference type="NCBI Taxonomy" id="45130"/>
    <lineage>
        <taxon>Eukaryota</taxon>
        <taxon>Fungi</taxon>
        <taxon>Dikarya</taxon>
        <taxon>Ascomycota</taxon>
        <taxon>Pezizomycotina</taxon>
        <taxon>Dothideomycetes</taxon>
        <taxon>Pleosporomycetidae</taxon>
        <taxon>Pleosporales</taxon>
        <taxon>Pleosporineae</taxon>
        <taxon>Pleosporaceae</taxon>
        <taxon>Bipolaris</taxon>
    </lineage>
</organism>
<proteinExistence type="predicted"/>
<feature type="compositionally biased region" description="Polar residues" evidence="3">
    <location>
        <begin position="28"/>
        <end position="44"/>
    </location>
</feature>
<dbReference type="GO" id="GO:0005769">
    <property type="term" value="C:early endosome"/>
    <property type="evidence" value="ECO:0007669"/>
    <property type="project" value="TreeGrafter"/>
</dbReference>
<evidence type="ECO:0000313" key="6">
    <source>
        <dbReference type="Proteomes" id="UP000624244"/>
    </source>
</evidence>